<evidence type="ECO:0000256" key="1">
    <source>
        <dbReference type="ARBA" id="ARBA00022803"/>
    </source>
</evidence>
<name>A0ABQ7I0S7_9MICR</name>
<feature type="repeat" description="TPR" evidence="2">
    <location>
        <begin position="366"/>
        <end position="399"/>
    </location>
</feature>
<dbReference type="InterPro" id="IPR019734">
    <property type="entry name" value="TPR_rpt"/>
</dbReference>
<keyword evidence="1 2" id="KW-0802">TPR repeat</keyword>
<dbReference type="SMART" id="SM00028">
    <property type="entry name" value="TPR"/>
    <property type="match status" value="4"/>
</dbReference>
<evidence type="ECO:0000256" key="2">
    <source>
        <dbReference type="PROSITE-ProRule" id="PRU00339"/>
    </source>
</evidence>
<dbReference type="Pfam" id="PF13181">
    <property type="entry name" value="TPR_8"/>
    <property type="match status" value="4"/>
</dbReference>
<evidence type="ECO:0000313" key="3">
    <source>
        <dbReference type="EMBL" id="KAF7683953.1"/>
    </source>
</evidence>
<protein>
    <submittedName>
        <fullName evidence="3">Anaphase-promoting complex subunit 8</fullName>
    </submittedName>
</protein>
<dbReference type="Gene3D" id="1.25.40.10">
    <property type="entry name" value="Tetratricopeptide repeat domain"/>
    <property type="match status" value="2"/>
</dbReference>
<dbReference type="EMBL" id="SBIQ01000038">
    <property type="protein sequence ID" value="KAF7683953.1"/>
    <property type="molecule type" value="Genomic_DNA"/>
</dbReference>
<feature type="repeat" description="TPR" evidence="2">
    <location>
        <begin position="298"/>
        <end position="331"/>
    </location>
</feature>
<keyword evidence="4" id="KW-1185">Reference proteome</keyword>
<dbReference type="Proteomes" id="UP001516464">
    <property type="component" value="Unassembled WGS sequence"/>
</dbReference>
<dbReference type="SUPFAM" id="SSF48452">
    <property type="entry name" value="TPR-like"/>
    <property type="match status" value="1"/>
</dbReference>
<proteinExistence type="predicted"/>
<sequence length="507" mass="59346">MAITLMLENFINRCLYKSIDFISKVGIKYESVKLVQPFPLYEAITRFNLKEYRHVYHILLCSQSQIHLGSVVFCDCCSPTQNFLRNYALIIHFSTIKLPTEHFHKPTHDPFLLYLRALITPKKDKKIKLLIQCLNTNEYIWEAYEHLAEQIDYSNIEKIETKLAIKDDLKSIFFLYVFCQRMCKTSNFYLYFDQVLQIEGGNSLSSIGYNPSTEKWNDQPVCSIGSNSNFIGSLIASTLYHIKQFERSKAIFENIIQNKFYFNLDYIDLYSNILYIKNDAIALAELAMSVAAIDKFKPETHAVIANYYSLRGDHEKAIEYFEKSIMLDSRFTTTSTLIGHEYVDLKNINGAIQAYNRSIRYNQSDYRAWFGMAQVYNTLKLYEYSLFYYNKALELNNQDAFIWSSVGKLLCHSKKYEDALQCFKCVVDLGDHEGYLLIADLYKNEKKYVASVKYYEKYVYEIISAGKEITESINNIFSFLSEYFNKVGNKKKSDYYARLSGNERFDK</sequence>
<evidence type="ECO:0000313" key="4">
    <source>
        <dbReference type="Proteomes" id="UP001516464"/>
    </source>
</evidence>
<dbReference type="InterPro" id="IPR011990">
    <property type="entry name" value="TPR-like_helical_dom_sf"/>
</dbReference>
<organism evidence="3 4">
    <name type="scientific">Astathelohania contejeani</name>
    <dbReference type="NCBI Taxonomy" id="164912"/>
    <lineage>
        <taxon>Eukaryota</taxon>
        <taxon>Fungi</taxon>
        <taxon>Fungi incertae sedis</taxon>
        <taxon>Microsporidia</taxon>
        <taxon>Astathelohaniidae</taxon>
        <taxon>Astathelohania</taxon>
    </lineage>
</organism>
<accession>A0ABQ7I0S7</accession>
<dbReference type="PANTHER" id="PTHR12558:SF10">
    <property type="entry name" value="CELL DIVISION CYCLE PROTEIN 23 HOMOLOG"/>
    <property type="match status" value="1"/>
</dbReference>
<dbReference type="PROSITE" id="PS50005">
    <property type="entry name" value="TPR"/>
    <property type="match status" value="3"/>
</dbReference>
<feature type="repeat" description="TPR" evidence="2">
    <location>
        <begin position="332"/>
        <end position="365"/>
    </location>
</feature>
<dbReference type="PANTHER" id="PTHR12558">
    <property type="entry name" value="CELL DIVISION CYCLE 16,23,27"/>
    <property type="match status" value="1"/>
</dbReference>
<gene>
    <name evidence="3" type="primary">cut23</name>
    <name evidence="3" type="ORF">TCON_0849</name>
</gene>
<reference evidence="3 4" key="1">
    <citation type="submission" date="2019-01" db="EMBL/GenBank/DDBJ databases">
        <title>Genomes sequencing and comparative genomics of infectious freshwater microsporidia, Cucumispora dikerogammari and Thelohania contejeani.</title>
        <authorList>
            <person name="Cormier A."/>
            <person name="Giraud I."/>
            <person name="Wattier R."/>
            <person name="Teixeira M."/>
            <person name="Grandjean F."/>
            <person name="Rigaud T."/>
            <person name="Cordaux R."/>
        </authorList>
    </citation>
    <scope>NUCLEOTIDE SEQUENCE [LARGE SCALE GENOMIC DNA]</scope>
    <source>
        <strain evidence="3">T1</strain>
        <tissue evidence="3">Spores</tissue>
    </source>
</reference>
<comment type="caution">
    <text evidence="3">The sequence shown here is derived from an EMBL/GenBank/DDBJ whole genome shotgun (WGS) entry which is preliminary data.</text>
</comment>